<sequence>MSFVGAEGTQWSRGKECHRCGVCSHQGCNRVWVLCLSVGNGSRDVTASTYWSMPCHVDLARV</sequence>
<gene>
    <name evidence="1" type="ORF">HaLaN_18065</name>
</gene>
<dbReference type="AlphaFoldDB" id="A0A699ZR37"/>
<reference evidence="1 2" key="1">
    <citation type="submission" date="2020-02" db="EMBL/GenBank/DDBJ databases">
        <title>Draft genome sequence of Haematococcus lacustris strain NIES-144.</title>
        <authorList>
            <person name="Morimoto D."/>
            <person name="Nakagawa S."/>
            <person name="Yoshida T."/>
            <person name="Sawayama S."/>
        </authorList>
    </citation>
    <scope>NUCLEOTIDE SEQUENCE [LARGE SCALE GENOMIC DNA]</scope>
    <source>
        <strain evidence="1 2">NIES-144</strain>
    </source>
</reference>
<dbReference type="EMBL" id="BLLF01001713">
    <property type="protein sequence ID" value="GFH20868.1"/>
    <property type="molecule type" value="Genomic_DNA"/>
</dbReference>
<comment type="caution">
    <text evidence="1">The sequence shown here is derived from an EMBL/GenBank/DDBJ whole genome shotgun (WGS) entry which is preliminary data.</text>
</comment>
<protein>
    <submittedName>
        <fullName evidence="1">Uncharacterized protein</fullName>
    </submittedName>
</protein>
<keyword evidence="2" id="KW-1185">Reference proteome</keyword>
<dbReference type="Proteomes" id="UP000485058">
    <property type="component" value="Unassembled WGS sequence"/>
</dbReference>
<name>A0A699ZR37_HAELA</name>
<proteinExistence type="predicted"/>
<accession>A0A699ZR37</accession>
<evidence type="ECO:0000313" key="2">
    <source>
        <dbReference type="Proteomes" id="UP000485058"/>
    </source>
</evidence>
<evidence type="ECO:0000313" key="1">
    <source>
        <dbReference type="EMBL" id="GFH20868.1"/>
    </source>
</evidence>
<organism evidence="1 2">
    <name type="scientific">Haematococcus lacustris</name>
    <name type="common">Green alga</name>
    <name type="synonym">Haematococcus pluvialis</name>
    <dbReference type="NCBI Taxonomy" id="44745"/>
    <lineage>
        <taxon>Eukaryota</taxon>
        <taxon>Viridiplantae</taxon>
        <taxon>Chlorophyta</taxon>
        <taxon>core chlorophytes</taxon>
        <taxon>Chlorophyceae</taxon>
        <taxon>CS clade</taxon>
        <taxon>Chlamydomonadales</taxon>
        <taxon>Haematococcaceae</taxon>
        <taxon>Haematococcus</taxon>
    </lineage>
</organism>